<evidence type="ECO:0000313" key="2">
    <source>
        <dbReference type="EMBL" id="CUO80166.1"/>
    </source>
</evidence>
<dbReference type="EMBL" id="JAKNFS010000015">
    <property type="protein sequence ID" value="MCG4766201.1"/>
    <property type="molecule type" value="Genomic_DNA"/>
</dbReference>
<evidence type="ECO:0000313" key="4">
    <source>
        <dbReference type="Proteomes" id="UP000095709"/>
    </source>
</evidence>
<reference evidence="2 4" key="1">
    <citation type="submission" date="2015-09" db="EMBL/GenBank/DDBJ databases">
        <authorList>
            <consortium name="Pathogen Informatics"/>
        </authorList>
    </citation>
    <scope>NUCLEOTIDE SEQUENCE [LARGE SCALE GENOMIC DNA]</scope>
    <source>
        <strain evidence="2 4">2789STDY5834885</strain>
    </source>
</reference>
<protein>
    <submittedName>
        <fullName evidence="2">Uncharacterized protein</fullName>
    </submittedName>
</protein>
<evidence type="ECO:0000313" key="3">
    <source>
        <dbReference type="EMBL" id="MCG4766201.1"/>
    </source>
</evidence>
<organism evidence="2 4">
    <name type="scientific">Fusicatenibacter saccharivorans</name>
    <dbReference type="NCBI Taxonomy" id="1150298"/>
    <lineage>
        <taxon>Bacteria</taxon>
        <taxon>Bacillati</taxon>
        <taxon>Bacillota</taxon>
        <taxon>Clostridia</taxon>
        <taxon>Lachnospirales</taxon>
        <taxon>Lachnospiraceae</taxon>
        <taxon>Fusicatenibacter</taxon>
    </lineage>
</organism>
<dbReference type="STRING" id="1150298.ERS852406_01613"/>
<reference evidence="3" key="2">
    <citation type="submission" date="2022-01" db="EMBL/GenBank/DDBJ databases">
        <title>Collection of gut derived symbiotic bacterial strains cultured from healthy donors.</title>
        <authorList>
            <person name="Lin H."/>
            <person name="Kohout C."/>
            <person name="Waligurski E."/>
            <person name="Pamer E.G."/>
        </authorList>
    </citation>
    <scope>NUCLEOTIDE SEQUENCE</scope>
    <source>
        <strain evidence="3">DFI.5.49</strain>
    </source>
</reference>
<gene>
    <name evidence="2" type="ORF">ERS852498_00516</name>
    <name evidence="3" type="ORF">L0N21_11885</name>
</gene>
<proteinExistence type="predicted"/>
<evidence type="ECO:0000256" key="1">
    <source>
        <dbReference type="SAM" id="Coils"/>
    </source>
</evidence>
<dbReference type="EMBL" id="CZAL01000002">
    <property type="protein sequence ID" value="CUO80166.1"/>
    <property type="molecule type" value="Genomic_DNA"/>
</dbReference>
<dbReference type="AlphaFoldDB" id="A0A174I2L4"/>
<dbReference type="RefSeq" id="WP_022462976.1">
    <property type="nucleotide sequence ID" value="NZ_CZAL01000002.1"/>
</dbReference>
<dbReference type="Proteomes" id="UP000095709">
    <property type="component" value="Unassembled WGS sequence"/>
</dbReference>
<accession>A0A174I2L4</accession>
<name>A0A174I2L4_9FIRM</name>
<dbReference type="OrthoDB" id="525353at2"/>
<keyword evidence="1" id="KW-0175">Coiled coil</keyword>
<feature type="coiled-coil region" evidence="1">
    <location>
        <begin position="400"/>
        <end position="441"/>
    </location>
</feature>
<dbReference type="Proteomes" id="UP001199915">
    <property type="component" value="Unassembled WGS sequence"/>
</dbReference>
<sequence>MRKVLYTKFSRERRNEFQIMTRITEEDGIRRVWKLSLQKEGELHIRHMYENYRKLEHLYTYAGVQICPCELDEEKCALAFPFVEGESLETRISRHGKEKDFASLKKDYELLYQIIASAKGQKSFVETDAFCEVFGHPALKEGLAAAEISNIDMIPGNLLLDGEKVWVADYEWVFPFAVPIAFIYARSVFLQEAASALTKEEQEELYAIGGISMEEIPVYYHMEECFQEFAAGKGEPNALATFYGKLHRHNYPLSIWEKEKMMYPVVLTETAPEERELYYEDCFGLDEQKVMMLEKADADGELSLQLMQEGAVIKIRSLAGVCSDGKTERIAFSHNAELEIIDDYYFLGTPVLKFRNAGYEQIRIDYRIYYKGDGVTSQFIQYIRQNKDLRDELNGEIYRKGQLQAEIEAEKAALAHREEELQETRKQKQFLEEELERMRQRKVVRMADKVQHVIKRSK</sequence>